<feature type="compositionally biased region" description="Acidic residues" evidence="8">
    <location>
        <begin position="88"/>
        <end position="108"/>
    </location>
</feature>
<feature type="compositionally biased region" description="Polar residues" evidence="8">
    <location>
        <begin position="1"/>
        <end position="15"/>
    </location>
</feature>
<evidence type="ECO:0000313" key="9">
    <source>
        <dbReference type="EMBL" id="CAD5118859.1"/>
    </source>
</evidence>
<gene>
    <name evidence="9" type="ORF">DGYR_LOCUS7172</name>
</gene>
<feature type="region of interest" description="Disordered" evidence="8">
    <location>
        <begin position="1"/>
        <end position="119"/>
    </location>
</feature>
<dbReference type="GO" id="GO:0030992">
    <property type="term" value="C:intraciliary transport particle B"/>
    <property type="evidence" value="ECO:0007669"/>
    <property type="project" value="TreeGrafter"/>
</dbReference>
<dbReference type="GO" id="GO:0031514">
    <property type="term" value="C:motile cilium"/>
    <property type="evidence" value="ECO:0007669"/>
    <property type="project" value="TreeGrafter"/>
</dbReference>
<comment type="similarity">
    <text evidence="2">Belongs to the IFT46 family.</text>
</comment>
<evidence type="ECO:0000256" key="3">
    <source>
        <dbReference type="ARBA" id="ARBA00017206"/>
    </source>
</evidence>
<dbReference type="PANTHER" id="PTHR13376:SF0">
    <property type="entry name" value="INTRAFLAGELLAR TRANSPORT PROTEIN 46 HOMOLOG"/>
    <property type="match status" value="1"/>
</dbReference>
<keyword evidence="10" id="KW-1185">Reference proteome</keyword>
<dbReference type="Proteomes" id="UP000549394">
    <property type="component" value="Unassembled WGS sequence"/>
</dbReference>
<evidence type="ECO:0000313" key="10">
    <source>
        <dbReference type="Proteomes" id="UP000549394"/>
    </source>
</evidence>
<dbReference type="AlphaFoldDB" id="A0A7I8VRH4"/>
<evidence type="ECO:0000256" key="2">
    <source>
        <dbReference type="ARBA" id="ARBA00007700"/>
    </source>
</evidence>
<keyword evidence="6" id="KW-0206">Cytoskeleton</keyword>
<sequence length="348" mass="39393">MADGSKQNPSKSLLNQPYDESLEVPDAEEVASIYTPTPRVPGFGRGGDQYRGNNSPDLRMKEPDVSDDEIERPKAKIGQTTGYNKEIDADDSDSTGEETDDDDDDDGSNEAIDGAYDPKDYDHLEVSEDIRGLFQYITRYTPQTVELEHQLKPFIPDYIPAVGDIDAFIKVPRPDGHNDKLGLQILDEPCAKQSDPIVLEMHIRSKSKQTHSKSMAIKSIPSRDINAKSINNWCQNIADIHRTRPPPTVHYTRNMPSIDALMQEWPPEFEELLKEITLPSADMDCDLPNYIDMICAILDIPMYKNRVQSLHLLFTLYSEFKNSQHFRGLAADNKLDNALKDNEERLVL</sequence>
<protein>
    <recommendedName>
        <fullName evidence="3">Intraflagellar transport protein 46 homolog</fullName>
    </recommendedName>
</protein>
<dbReference type="InterPro" id="IPR022088">
    <property type="entry name" value="Intraflagellar_transp_cmplxB"/>
</dbReference>
<dbReference type="Pfam" id="PF12317">
    <property type="entry name" value="IFT46_B_C"/>
    <property type="match status" value="1"/>
</dbReference>
<dbReference type="OrthoDB" id="2119217at2759"/>
<evidence type="ECO:0000256" key="8">
    <source>
        <dbReference type="SAM" id="MobiDB-lite"/>
    </source>
</evidence>
<keyword evidence="5" id="KW-0969">Cilium</keyword>
<keyword evidence="7" id="KW-0966">Cell projection</keyword>
<dbReference type="PANTHER" id="PTHR13376">
    <property type="entry name" value="INTRAFLAGELLAR TRANSPORT PROTEIN 46 HOMOLOG"/>
    <property type="match status" value="1"/>
</dbReference>
<comment type="caution">
    <text evidence="9">The sequence shown here is derived from an EMBL/GenBank/DDBJ whole genome shotgun (WGS) entry which is preliminary data.</text>
</comment>
<evidence type="ECO:0000256" key="6">
    <source>
        <dbReference type="ARBA" id="ARBA00023212"/>
    </source>
</evidence>
<feature type="compositionally biased region" description="Acidic residues" evidence="8">
    <location>
        <begin position="20"/>
        <end position="29"/>
    </location>
</feature>
<evidence type="ECO:0000256" key="7">
    <source>
        <dbReference type="ARBA" id="ARBA00023273"/>
    </source>
</evidence>
<evidence type="ECO:0000256" key="5">
    <source>
        <dbReference type="ARBA" id="ARBA00023069"/>
    </source>
</evidence>
<dbReference type="GO" id="GO:0005815">
    <property type="term" value="C:microtubule organizing center"/>
    <property type="evidence" value="ECO:0007669"/>
    <property type="project" value="TreeGrafter"/>
</dbReference>
<proteinExistence type="inferred from homology"/>
<accession>A0A7I8VRH4</accession>
<keyword evidence="4" id="KW-0963">Cytoplasm</keyword>
<name>A0A7I8VRH4_9ANNE</name>
<dbReference type="EMBL" id="CAJFCJ010000009">
    <property type="protein sequence ID" value="CAD5118859.1"/>
    <property type="molecule type" value="Genomic_DNA"/>
</dbReference>
<dbReference type="GO" id="GO:0042073">
    <property type="term" value="P:intraciliary transport"/>
    <property type="evidence" value="ECO:0007669"/>
    <property type="project" value="InterPro"/>
</dbReference>
<organism evidence="9 10">
    <name type="scientific">Dimorphilus gyrociliatus</name>
    <dbReference type="NCBI Taxonomy" id="2664684"/>
    <lineage>
        <taxon>Eukaryota</taxon>
        <taxon>Metazoa</taxon>
        <taxon>Spiralia</taxon>
        <taxon>Lophotrochozoa</taxon>
        <taxon>Annelida</taxon>
        <taxon>Polychaeta</taxon>
        <taxon>Polychaeta incertae sedis</taxon>
        <taxon>Dinophilidae</taxon>
        <taxon>Dimorphilus</taxon>
    </lineage>
</organism>
<dbReference type="GO" id="GO:0060271">
    <property type="term" value="P:cilium assembly"/>
    <property type="evidence" value="ECO:0007669"/>
    <property type="project" value="TreeGrafter"/>
</dbReference>
<evidence type="ECO:0000256" key="1">
    <source>
        <dbReference type="ARBA" id="ARBA00004120"/>
    </source>
</evidence>
<comment type="subcellular location">
    <subcellularLocation>
        <location evidence="1">Cytoplasm</location>
        <location evidence="1">Cytoskeleton</location>
        <location evidence="1">Cilium basal body</location>
    </subcellularLocation>
</comment>
<evidence type="ECO:0000256" key="4">
    <source>
        <dbReference type="ARBA" id="ARBA00022490"/>
    </source>
</evidence>
<reference evidence="9 10" key="1">
    <citation type="submission" date="2020-08" db="EMBL/GenBank/DDBJ databases">
        <authorList>
            <person name="Hejnol A."/>
        </authorList>
    </citation>
    <scope>NUCLEOTIDE SEQUENCE [LARGE SCALE GENOMIC DNA]</scope>
</reference>